<comment type="caution">
    <text evidence="8">The sequence shown here is derived from an EMBL/GenBank/DDBJ whole genome shotgun (WGS) entry which is preliminary data.</text>
</comment>
<feature type="transmembrane region" description="Helical" evidence="6">
    <location>
        <begin position="279"/>
        <end position="295"/>
    </location>
</feature>
<keyword evidence="9" id="KW-1185">Reference proteome</keyword>
<feature type="domain" description="EamA" evidence="7">
    <location>
        <begin position="161"/>
        <end position="294"/>
    </location>
</feature>
<gene>
    <name evidence="8" type="ORF">HBA54_23635</name>
</gene>
<dbReference type="GO" id="GO:0016020">
    <property type="term" value="C:membrane"/>
    <property type="evidence" value="ECO:0007669"/>
    <property type="project" value="UniProtKB-SubCell"/>
</dbReference>
<name>A0A967F210_9PROT</name>
<feature type="transmembrane region" description="Helical" evidence="6">
    <location>
        <begin position="108"/>
        <end position="128"/>
    </location>
</feature>
<dbReference type="Proteomes" id="UP000761264">
    <property type="component" value="Unassembled WGS sequence"/>
</dbReference>
<comment type="subcellular location">
    <subcellularLocation>
        <location evidence="1">Membrane</location>
        <topology evidence="1">Multi-pass membrane protein</topology>
    </subcellularLocation>
</comment>
<feature type="transmembrane region" description="Helical" evidence="6">
    <location>
        <begin position="222"/>
        <end position="242"/>
    </location>
</feature>
<proteinExistence type="inferred from homology"/>
<evidence type="ECO:0000256" key="2">
    <source>
        <dbReference type="ARBA" id="ARBA00007362"/>
    </source>
</evidence>
<reference evidence="8" key="1">
    <citation type="submission" date="2020-03" db="EMBL/GenBank/DDBJ databases">
        <title>Genome of Pelagibius litoralis DSM 21314T.</title>
        <authorList>
            <person name="Wang G."/>
        </authorList>
    </citation>
    <scope>NUCLEOTIDE SEQUENCE</scope>
    <source>
        <strain evidence="8">DSM 21314</strain>
    </source>
</reference>
<feature type="transmembrane region" description="Helical" evidence="6">
    <location>
        <begin position="159"/>
        <end position="178"/>
    </location>
</feature>
<keyword evidence="4 6" id="KW-1133">Transmembrane helix</keyword>
<dbReference type="Pfam" id="PF00892">
    <property type="entry name" value="EamA"/>
    <property type="match status" value="2"/>
</dbReference>
<dbReference type="InterPro" id="IPR050638">
    <property type="entry name" value="AA-Vitamin_Transporters"/>
</dbReference>
<feature type="transmembrane region" description="Helical" evidence="6">
    <location>
        <begin position="190"/>
        <end position="210"/>
    </location>
</feature>
<evidence type="ECO:0000256" key="5">
    <source>
        <dbReference type="ARBA" id="ARBA00023136"/>
    </source>
</evidence>
<dbReference type="AlphaFoldDB" id="A0A967F210"/>
<evidence type="ECO:0000313" key="9">
    <source>
        <dbReference type="Proteomes" id="UP000761264"/>
    </source>
</evidence>
<feature type="transmembrane region" description="Helical" evidence="6">
    <location>
        <begin position="21"/>
        <end position="42"/>
    </location>
</feature>
<sequence>MADPLESAAPQIPSGQETKGLLLGFVGVAVFSLTLPATRIAVVDFQPVVVGLGRAILAAGVALAILLATRQRLPRWGEWRSLVIVALGVVLGFPLLSAWAMLSVPAAHGGVVLGILPLATVLAAAVMLRERPSPGFWFFSLLGGGAVVAFSLLRGGGSIGPGHLALLASVVCAAIGYAEGARLTKTLGGWQVICWALVISAPFLAVPVGLSIAEHGMSGSPASWGAFLYVALFSQLLGFFAWNRGLAMGGVSRVSQVQLLQTFLTIFASAVLLGEHIDAMTIGFAVFVVASVAIGRRMRVG</sequence>
<evidence type="ECO:0000256" key="3">
    <source>
        <dbReference type="ARBA" id="ARBA00022692"/>
    </source>
</evidence>
<evidence type="ECO:0000256" key="6">
    <source>
        <dbReference type="SAM" id="Phobius"/>
    </source>
</evidence>
<dbReference type="SUPFAM" id="SSF103481">
    <property type="entry name" value="Multidrug resistance efflux transporter EmrE"/>
    <property type="match status" value="2"/>
</dbReference>
<protein>
    <submittedName>
        <fullName evidence="8">DMT family transporter</fullName>
    </submittedName>
</protein>
<evidence type="ECO:0000313" key="8">
    <source>
        <dbReference type="EMBL" id="NIA71588.1"/>
    </source>
</evidence>
<feature type="transmembrane region" description="Helical" evidence="6">
    <location>
        <begin position="254"/>
        <end position="273"/>
    </location>
</feature>
<evidence type="ECO:0000256" key="4">
    <source>
        <dbReference type="ARBA" id="ARBA00022989"/>
    </source>
</evidence>
<dbReference type="PANTHER" id="PTHR32322">
    <property type="entry name" value="INNER MEMBRANE TRANSPORTER"/>
    <property type="match status" value="1"/>
</dbReference>
<feature type="transmembrane region" description="Helical" evidence="6">
    <location>
        <begin position="48"/>
        <end position="69"/>
    </location>
</feature>
<dbReference type="EMBL" id="JAAQPH010000024">
    <property type="protein sequence ID" value="NIA71588.1"/>
    <property type="molecule type" value="Genomic_DNA"/>
</dbReference>
<dbReference type="InterPro" id="IPR000620">
    <property type="entry name" value="EamA_dom"/>
</dbReference>
<keyword evidence="5 6" id="KW-0472">Membrane</keyword>
<feature type="transmembrane region" description="Helical" evidence="6">
    <location>
        <begin position="81"/>
        <end position="102"/>
    </location>
</feature>
<evidence type="ECO:0000259" key="7">
    <source>
        <dbReference type="Pfam" id="PF00892"/>
    </source>
</evidence>
<organism evidence="8 9">
    <name type="scientific">Pelagibius litoralis</name>
    <dbReference type="NCBI Taxonomy" id="374515"/>
    <lineage>
        <taxon>Bacteria</taxon>
        <taxon>Pseudomonadati</taxon>
        <taxon>Pseudomonadota</taxon>
        <taxon>Alphaproteobacteria</taxon>
        <taxon>Rhodospirillales</taxon>
        <taxon>Rhodovibrionaceae</taxon>
        <taxon>Pelagibius</taxon>
    </lineage>
</organism>
<dbReference type="PANTHER" id="PTHR32322:SF2">
    <property type="entry name" value="EAMA DOMAIN-CONTAINING PROTEIN"/>
    <property type="match status" value="1"/>
</dbReference>
<dbReference type="RefSeq" id="WP_167229377.1">
    <property type="nucleotide sequence ID" value="NZ_JAAQPH010000024.1"/>
</dbReference>
<dbReference type="InterPro" id="IPR037185">
    <property type="entry name" value="EmrE-like"/>
</dbReference>
<comment type="similarity">
    <text evidence="2">Belongs to the EamA transporter family.</text>
</comment>
<accession>A0A967F210</accession>
<keyword evidence="3 6" id="KW-0812">Transmembrane</keyword>
<evidence type="ECO:0000256" key="1">
    <source>
        <dbReference type="ARBA" id="ARBA00004141"/>
    </source>
</evidence>
<feature type="domain" description="EamA" evidence="7">
    <location>
        <begin position="19"/>
        <end position="149"/>
    </location>
</feature>
<feature type="transmembrane region" description="Helical" evidence="6">
    <location>
        <begin position="135"/>
        <end position="153"/>
    </location>
</feature>